<dbReference type="AlphaFoldDB" id="A0A8S9M117"/>
<evidence type="ECO:0000256" key="3">
    <source>
        <dbReference type="SAM" id="MobiDB-lite"/>
    </source>
</evidence>
<comment type="caution">
    <text evidence="4">The sequence shown here is derived from an EMBL/GenBank/DDBJ whole genome shotgun (WGS) entry which is preliminary data.</text>
</comment>
<protein>
    <recommendedName>
        <fullName evidence="2">ER membrane protein complex subunit 2</fullName>
    </recommendedName>
</protein>
<feature type="region of interest" description="Disordered" evidence="3">
    <location>
        <begin position="1"/>
        <end position="20"/>
    </location>
</feature>
<keyword evidence="2" id="KW-0256">Endoplasmic reticulum</keyword>
<reference evidence="4" key="1">
    <citation type="submission" date="2019-12" db="EMBL/GenBank/DDBJ databases">
        <title>Genome sequencing and annotation of Brassica cretica.</title>
        <authorList>
            <person name="Studholme D.J."/>
            <person name="Sarris P.F."/>
        </authorList>
    </citation>
    <scope>NUCLEOTIDE SEQUENCE</scope>
    <source>
        <strain evidence="4">PFS-102/07</strain>
        <tissue evidence="4">Leaf</tissue>
    </source>
</reference>
<keyword evidence="2" id="KW-0472">Membrane</keyword>
<proteinExistence type="inferred from homology"/>
<dbReference type="EMBL" id="QGKY02000089">
    <property type="protein sequence ID" value="KAF2610983.1"/>
    <property type="molecule type" value="Genomic_DNA"/>
</dbReference>
<evidence type="ECO:0000256" key="2">
    <source>
        <dbReference type="RuleBase" id="RU367091"/>
    </source>
</evidence>
<comment type="subcellular location">
    <subcellularLocation>
        <location evidence="2">Endoplasmic reticulum membrane</location>
        <topology evidence="2">Peripheral membrane protein</topology>
        <orientation evidence="2">Cytoplasmic side</orientation>
    </subcellularLocation>
</comment>
<dbReference type="GO" id="GO:0072546">
    <property type="term" value="C:EMC complex"/>
    <property type="evidence" value="ECO:0007669"/>
    <property type="project" value="UniProtKB-UniRule"/>
</dbReference>
<sequence>MVTKTEETELNQLEDQVENGGGGVWEYLCLVRKLKVRRSEIVLKHGLSILNDPGNRSALGPDEWTLYEQVAIAAMDCQSLAVAQNCIKVLQKKFPESKRVGKYIHQPLRN</sequence>
<name>A0A8S9M117_BRACR</name>
<comment type="subunit">
    <text evidence="2">Component of the ER membrane protein complex (EMC).</text>
</comment>
<keyword evidence="1" id="KW-0802">TPR repeat</keyword>
<evidence type="ECO:0000256" key="1">
    <source>
        <dbReference type="ARBA" id="ARBA00022803"/>
    </source>
</evidence>
<dbReference type="PANTHER" id="PTHR12760">
    <property type="entry name" value="TETRATRICOPEPTIDE REPEAT PROTEIN"/>
    <property type="match status" value="1"/>
</dbReference>
<gene>
    <name evidence="4" type="ORF">F2Q70_00009602</name>
</gene>
<accession>A0A8S9M117</accession>
<evidence type="ECO:0000313" key="4">
    <source>
        <dbReference type="EMBL" id="KAF2610983.1"/>
    </source>
</evidence>
<organism evidence="4">
    <name type="scientific">Brassica cretica</name>
    <name type="common">Mustard</name>
    <dbReference type="NCBI Taxonomy" id="69181"/>
    <lineage>
        <taxon>Eukaryota</taxon>
        <taxon>Viridiplantae</taxon>
        <taxon>Streptophyta</taxon>
        <taxon>Embryophyta</taxon>
        <taxon>Tracheophyta</taxon>
        <taxon>Spermatophyta</taxon>
        <taxon>Magnoliopsida</taxon>
        <taxon>eudicotyledons</taxon>
        <taxon>Gunneridae</taxon>
        <taxon>Pentapetalae</taxon>
        <taxon>rosids</taxon>
        <taxon>malvids</taxon>
        <taxon>Brassicales</taxon>
        <taxon>Brassicaceae</taxon>
        <taxon>Brassiceae</taxon>
        <taxon>Brassica</taxon>
    </lineage>
</organism>
<dbReference type="InterPro" id="IPR039856">
    <property type="entry name" value="EMC2-like"/>
</dbReference>
<comment type="function">
    <text evidence="2">Part of the endoplasmic reticulum membrane protein complex (EMC) that enables the energy-independent insertion into endoplasmic reticulum membranes of newly synthesized membrane proteins.</text>
</comment>
<comment type="similarity">
    <text evidence="2">Belongs to the EMC2 family.</text>
</comment>